<keyword evidence="1" id="KW-0812">Transmembrane</keyword>
<feature type="transmembrane region" description="Helical" evidence="1">
    <location>
        <begin position="27"/>
        <end position="44"/>
    </location>
</feature>
<protein>
    <submittedName>
        <fullName evidence="2">Uncharacterized protein</fullName>
    </submittedName>
</protein>
<name>A0ABS3HMW2_9ENTE</name>
<keyword evidence="3" id="KW-1185">Reference proteome</keyword>
<evidence type="ECO:0000313" key="2">
    <source>
        <dbReference type="EMBL" id="MBO0454215.1"/>
    </source>
</evidence>
<dbReference type="EMBL" id="JAFLVR010000051">
    <property type="protein sequence ID" value="MBO0454215.1"/>
    <property type="molecule type" value="Genomic_DNA"/>
</dbReference>
<evidence type="ECO:0000256" key="1">
    <source>
        <dbReference type="SAM" id="Phobius"/>
    </source>
</evidence>
<sequence>MKFVEQFDAWVYQTWKKFKGLTEKQQQFTYCLLILLAFFLISLINEQADNNAMWLDGSWKGPSDVYLIKSKKDECEYWDIKQNDFFLMENAQIAVNSSKRNIVLTKNSGNTEYHIIKLDRKRIILQIFNNQKKIKELGLERIK</sequence>
<reference evidence="2 3" key="1">
    <citation type="submission" date="2021-03" db="EMBL/GenBank/DDBJ databases">
        <title>Enterococcal diversity collection.</title>
        <authorList>
            <person name="Gilmore M.S."/>
            <person name="Schwartzman J."/>
            <person name="Van Tyne D."/>
            <person name="Martin M."/>
            <person name="Earl A.M."/>
            <person name="Manson A.L."/>
            <person name="Straub T."/>
            <person name="Salamzade R."/>
            <person name="Saavedra J."/>
            <person name="Lebreton F."/>
            <person name="Prichula J."/>
            <person name="Schaufler K."/>
            <person name="Gaca A."/>
            <person name="Sgardioli B."/>
            <person name="Wagenaar J."/>
            <person name="Strong T."/>
        </authorList>
    </citation>
    <scope>NUCLEOTIDE SEQUENCE [LARGE SCALE GENOMIC DNA]</scope>
    <source>
        <strain evidence="2 3">MJM16</strain>
    </source>
</reference>
<dbReference type="RefSeq" id="WP_207109953.1">
    <property type="nucleotide sequence ID" value="NZ_JAFLVR010000051.1"/>
</dbReference>
<keyword evidence="1" id="KW-1133">Transmembrane helix</keyword>
<dbReference type="Proteomes" id="UP000664495">
    <property type="component" value="Unassembled WGS sequence"/>
</dbReference>
<organism evidence="2 3">
    <name type="scientific">Candidatus Enterococcus murrayae</name>
    <dbReference type="NCBI Taxonomy" id="2815321"/>
    <lineage>
        <taxon>Bacteria</taxon>
        <taxon>Bacillati</taxon>
        <taxon>Bacillota</taxon>
        <taxon>Bacilli</taxon>
        <taxon>Lactobacillales</taxon>
        <taxon>Enterococcaceae</taxon>
        <taxon>Enterococcus</taxon>
    </lineage>
</organism>
<keyword evidence="1" id="KW-0472">Membrane</keyword>
<accession>A0ABS3HMW2</accession>
<proteinExistence type="predicted"/>
<comment type="caution">
    <text evidence="2">The sequence shown here is derived from an EMBL/GenBank/DDBJ whole genome shotgun (WGS) entry which is preliminary data.</text>
</comment>
<evidence type="ECO:0000313" key="3">
    <source>
        <dbReference type="Proteomes" id="UP000664495"/>
    </source>
</evidence>
<gene>
    <name evidence="2" type="ORF">JZO85_18315</name>
</gene>